<dbReference type="InterPro" id="IPR011658">
    <property type="entry name" value="PA14_dom"/>
</dbReference>
<reference evidence="5 6" key="1">
    <citation type="submission" date="2018-12" db="EMBL/GenBank/DDBJ databases">
        <title>Sequencing of bacterial isolates from soil warming experiment in Harvard Forest, Massachusetts, USA.</title>
        <authorList>
            <person name="Deangelis K."/>
        </authorList>
    </citation>
    <scope>NUCLEOTIDE SEQUENCE [LARGE SCALE GENOMIC DNA]</scope>
    <source>
        <strain evidence="5 6">EB153</strain>
    </source>
</reference>
<dbReference type="SUPFAM" id="SSF51445">
    <property type="entry name" value="(Trans)glycosidases"/>
    <property type="match status" value="1"/>
</dbReference>
<feature type="domain" description="PA14" evidence="4">
    <location>
        <begin position="468"/>
        <end position="619"/>
    </location>
</feature>
<dbReference type="Gene3D" id="3.40.50.1700">
    <property type="entry name" value="Glycoside hydrolase family 3 C-terminal domain"/>
    <property type="match status" value="2"/>
</dbReference>
<organism evidence="5 6">
    <name type="scientific">Edaphobacter aggregans</name>
    <dbReference type="NCBI Taxonomy" id="570835"/>
    <lineage>
        <taxon>Bacteria</taxon>
        <taxon>Pseudomonadati</taxon>
        <taxon>Acidobacteriota</taxon>
        <taxon>Terriglobia</taxon>
        <taxon>Terriglobales</taxon>
        <taxon>Acidobacteriaceae</taxon>
        <taxon>Edaphobacter</taxon>
    </lineage>
</organism>
<evidence type="ECO:0000313" key="6">
    <source>
        <dbReference type="Proteomes" id="UP000269669"/>
    </source>
</evidence>
<keyword evidence="6" id="KW-1185">Reference proteome</keyword>
<dbReference type="InterPro" id="IPR013783">
    <property type="entry name" value="Ig-like_fold"/>
</dbReference>
<dbReference type="OrthoDB" id="9805821at2"/>
<keyword evidence="2" id="KW-0732">Signal</keyword>
<dbReference type="EMBL" id="RSDW01000001">
    <property type="protein sequence ID" value="RSL15539.1"/>
    <property type="molecule type" value="Genomic_DNA"/>
</dbReference>
<comment type="similarity">
    <text evidence="1">Belongs to the glycosyl hydrolase 3 family.</text>
</comment>
<dbReference type="GO" id="GO:0045493">
    <property type="term" value="P:xylan catabolic process"/>
    <property type="evidence" value="ECO:0007669"/>
    <property type="project" value="InterPro"/>
</dbReference>
<proteinExistence type="inferred from homology"/>
<dbReference type="Gene3D" id="3.20.20.300">
    <property type="entry name" value="Glycoside hydrolase, family 3, N-terminal domain"/>
    <property type="match status" value="1"/>
</dbReference>
<evidence type="ECO:0000256" key="1">
    <source>
        <dbReference type="ARBA" id="ARBA00005336"/>
    </source>
</evidence>
<evidence type="ECO:0000256" key="3">
    <source>
        <dbReference type="ARBA" id="ARBA00022801"/>
    </source>
</evidence>
<dbReference type="Pfam" id="PF01915">
    <property type="entry name" value="Glyco_hydro_3_C"/>
    <property type="match status" value="1"/>
</dbReference>
<dbReference type="GO" id="GO:0009044">
    <property type="term" value="F:xylan 1,4-beta-xylosidase activity"/>
    <property type="evidence" value="ECO:0007669"/>
    <property type="project" value="InterPro"/>
</dbReference>
<dbReference type="PANTHER" id="PTHR42721:SF3">
    <property type="entry name" value="BETA-D-XYLOSIDASE 5-RELATED"/>
    <property type="match status" value="1"/>
</dbReference>
<sequence>MAHHHIRLLSGIFAALTLLPLRAQQQPDPATLPYMNPALPIDQRVDDLIGRMTLEEKVSQMRDRAPTISRLNIPRYDWWNEGLHGVAFAGNATNFPQVIGMAATWDTDLVHTMGQTISTEARAKYNQAMRDNDHEMFFGLTFWAPNINIFRDPRWGRGQETYGEDPFLTGRMGVAFVSGMQGDDPKYLKLVSTPKHYAVHSGPELLRHRFNVDVSPHDLEDTYLPAFRATVTDAHAQSVMCAYNAIDGAPACANTMLLRDHLRDAWHFDGYVVSDCAAVADVNTGHHYAPDMAHAAAAALKAGTDLECGFGQGQAFPALVEAVKQNLITEEEINTALHRLFRARFRLGMFDPPSTYAYGRIPFTEDNSPEHRALSLKAARESMVLLKNENHTLPLKSGTRHIAVIGPTAELVQSLQGNYNGPPPNPVYPLEGIEKRFSSAQVAYAQGSTLAEGLAMPIAHTALHPSKGTGSGLTGEYFNSKDLSGTPILTRTDRRINFNWDKVIPIPGLERNNFSIRWTGTFTPPAPGDYKLGVRVNYCYACENAEGFKLYFDDRLILESSAKRTGERGSVIEAPITLTDTKPHPIRLEYLHGSGSAGIDLTWQAPAAALRDEAVQAARSSDVTIALMGLSPSLEGEEMPVKLEGFSGGDRTAINLPAVQEELLKAVAATGKPLIVVLQNGSALAVNWAQQNAQAILEAWYPGEEGGTAIAQTLAGDNNPAGRLPLTFYASLDQIPPFEEYSMKDRTYRYFHGKPLFNFGDGLSYTTFAYSAVKAPSAAVKAGDPVTIEGTVKNTGPVAGDEVVELYLTQPQSPETPIRLLAGFKRVHLNPGQSTNVALTIDPRQLSQVDSKGTRTILPGEYTISLGGSQPNGTSTTQTTKFTITGQAELPK</sequence>
<gene>
    <name evidence="5" type="ORF">EDE15_1029</name>
</gene>
<dbReference type="GO" id="GO:0031222">
    <property type="term" value="P:arabinan catabolic process"/>
    <property type="evidence" value="ECO:0007669"/>
    <property type="project" value="TreeGrafter"/>
</dbReference>
<protein>
    <submittedName>
        <fullName evidence="5">Beta-glucosidase</fullName>
    </submittedName>
</protein>
<dbReference type="GO" id="GO:0046556">
    <property type="term" value="F:alpha-L-arabinofuranosidase activity"/>
    <property type="evidence" value="ECO:0007669"/>
    <property type="project" value="TreeGrafter"/>
</dbReference>
<dbReference type="InterPro" id="IPR037524">
    <property type="entry name" value="PA14/GLEYA"/>
</dbReference>
<dbReference type="InterPro" id="IPR044993">
    <property type="entry name" value="BXL"/>
</dbReference>
<dbReference type="Gene3D" id="2.60.40.10">
    <property type="entry name" value="Immunoglobulins"/>
    <property type="match status" value="1"/>
</dbReference>
<dbReference type="SUPFAM" id="SSF52279">
    <property type="entry name" value="Beta-D-glucan exohydrolase, C-terminal domain"/>
    <property type="match status" value="1"/>
</dbReference>
<keyword evidence="3" id="KW-0378">Hydrolase</keyword>
<dbReference type="InterPro" id="IPR036881">
    <property type="entry name" value="Glyco_hydro_3_C_sf"/>
</dbReference>
<dbReference type="Pfam" id="PF14310">
    <property type="entry name" value="Fn3-like"/>
    <property type="match status" value="1"/>
</dbReference>
<dbReference type="InterPro" id="IPR017853">
    <property type="entry name" value="GH"/>
</dbReference>
<dbReference type="Pfam" id="PF07691">
    <property type="entry name" value="PA14"/>
    <property type="match status" value="1"/>
</dbReference>
<dbReference type="SUPFAM" id="SSF56988">
    <property type="entry name" value="Anthrax protective antigen"/>
    <property type="match status" value="1"/>
</dbReference>
<comment type="caution">
    <text evidence="5">The sequence shown here is derived from an EMBL/GenBank/DDBJ whole genome shotgun (WGS) entry which is preliminary data.</text>
</comment>
<dbReference type="PRINTS" id="PR00133">
    <property type="entry name" value="GLHYDRLASE3"/>
</dbReference>
<dbReference type="InterPro" id="IPR001764">
    <property type="entry name" value="Glyco_hydro_3_N"/>
</dbReference>
<dbReference type="PANTHER" id="PTHR42721">
    <property type="entry name" value="SUGAR HYDROLASE-RELATED"/>
    <property type="match status" value="1"/>
</dbReference>
<evidence type="ECO:0000256" key="2">
    <source>
        <dbReference type="ARBA" id="ARBA00022729"/>
    </source>
</evidence>
<dbReference type="PROSITE" id="PS51820">
    <property type="entry name" value="PA14"/>
    <property type="match status" value="1"/>
</dbReference>
<dbReference type="Pfam" id="PF00933">
    <property type="entry name" value="Glyco_hydro_3"/>
    <property type="match status" value="1"/>
</dbReference>
<dbReference type="SMART" id="SM01217">
    <property type="entry name" value="Fn3_like"/>
    <property type="match status" value="1"/>
</dbReference>
<dbReference type="InterPro" id="IPR002772">
    <property type="entry name" value="Glyco_hydro_3_C"/>
</dbReference>
<name>A0A428MFL9_9BACT</name>
<evidence type="ECO:0000259" key="4">
    <source>
        <dbReference type="PROSITE" id="PS51820"/>
    </source>
</evidence>
<dbReference type="InterPro" id="IPR036962">
    <property type="entry name" value="Glyco_hydro_3_N_sf"/>
</dbReference>
<dbReference type="SMART" id="SM00758">
    <property type="entry name" value="PA14"/>
    <property type="match status" value="1"/>
</dbReference>
<accession>A0A428MFL9</accession>
<evidence type="ECO:0000313" key="5">
    <source>
        <dbReference type="EMBL" id="RSL15539.1"/>
    </source>
</evidence>
<dbReference type="Proteomes" id="UP000269669">
    <property type="component" value="Unassembled WGS sequence"/>
</dbReference>
<dbReference type="RefSeq" id="WP_125484271.1">
    <property type="nucleotide sequence ID" value="NZ_RSDW01000001.1"/>
</dbReference>
<dbReference type="InterPro" id="IPR026891">
    <property type="entry name" value="Fn3-like"/>
</dbReference>
<dbReference type="AlphaFoldDB" id="A0A428MFL9"/>